<evidence type="ECO:0000313" key="1">
    <source>
        <dbReference type="EMBL" id="AIE96397.1"/>
    </source>
</evidence>
<organism evidence="1">
    <name type="scientific">uncultured marine thaumarchaeote AD1000_79_B02</name>
    <dbReference type="NCBI Taxonomy" id="1455941"/>
    <lineage>
        <taxon>Archaea</taxon>
        <taxon>Nitrososphaerota</taxon>
        <taxon>environmental samples</taxon>
    </lineage>
</organism>
<dbReference type="InterPro" id="IPR013211">
    <property type="entry name" value="LVIVD"/>
</dbReference>
<reference evidence="1" key="1">
    <citation type="journal article" date="2014" name="Genome Biol. Evol.">
        <title>Pangenome evidence for extensive interdomain horizontal transfer affecting lineage core and shell genes in uncultured planktonic thaumarchaeota and euryarchaeota.</title>
        <authorList>
            <person name="Deschamps P."/>
            <person name="Zivanovic Y."/>
            <person name="Moreira D."/>
            <person name="Rodriguez-Valera F."/>
            <person name="Lopez-Garcia P."/>
        </authorList>
    </citation>
    <scope>NUCLEOTIDE SEQUENCE</scope>
</reference>
<name>A0A075G3M1_9ARCH</name>
<dbReference type="AlphaFoldDB" id="A0A075G3M1"/>
<proteinExistence type="predicted"/>
<dbReference type="Pfam" id="PF08309">
    <property type="entry name" value="LVIVD"/>
    <property type="match status" value="4"/>
</dbReference>
<protein>
    <submittedName>
        <fullName evidence="1">LVIVD repeat-containing protein</fullName>
    </submittedName>
</protein>
<dbReference type="SUPFAM" id="SSF75011">
    <property type="entry name" value="3-carboxy-cis,cis-mucoante lactonizing enzyme"/>
    <property type="match status" value="1"/>
</dbReference>
<accession>A0A075G3M1</accession>
<sequence length="725" mass="76301">MTNPRTVEVVDIAGQLIAIVTSRGDNGIEIIDVSDPDEPTSLSNCADGDGTQSCGATSLADPWGVATYTKDGSTYAVVTSNDDKSIEIIDVTTPASPESVGRVQNTTYLNLATFLKITTIGDSTYAVVASSGTKTTSSHVTMVDITDPANPQVGGSLTDTASILLKGPKSIDVYTVGDSTYAVVAAQEDDGIVIVDISNPNALTSVASFGDTDSSCSDDGGHSDGNCELNGATGLEIFSIGSSTYVVVTSRADNGVQIIDITTPSSPDAVGQVEDDGDTILHNPRGVDVFSIGTSTYALVSNCGGGGCAGGGIEVLDISDPTAPTTVGEDGARLANDNILGASYSTVYTLSNSTGKYVYAITLGYENDTVEIIHLGSEPTVTITSSSGSSGDTINSRVFSYTVTFSLTTSDFTIEDITVTGTANAGSPEASNFAGSGTTYTFDVVVSSSGTVSVSVPAGKATHTTTGHDNTASNTYTLTTQDKGSSTCARLVILGNCGTIAINNDEYQIIDPWSTVPTTEVMVGEPVSITISTPHNFATGKINSVSVYTEIFNSPTNYELGSHIDYSIMKSDYYVSESEFFQVAGATHRIVQDTDVKNLEMFEVVFTMVFAKPMDTSHVVVETENMHGIPETIYLSNALKVIERPIELLTYEEKSKFELISEPELKASPSFDMDIEPDMDMLAIDPEPVVSKVTCGNGTILKDNLCVANEMSFYFFINQFMVLFG</sequence>
<dbReference type="EMBL" id="KF900478">
    <property type="protein sequence ID" value="AIE96397.1"/>
    <property type="molecule type" value="Genomic_DNA"/>
</dbReference>